<dbReference type="InterPro" id="IPR030395">
    <property type="entry name" value="GP_PDE_dom"/>
</dbReference>
<comment type="caution">
    <text evidence="2">The sequence shown here is derived from an EMBL/GenBank/DDBJ whole genome shotgun (WGS) entry which is preliminary data.</text>
</comment>
<dbReference type="PANTHER" id="PTHR46211">
    <property type="entry name" value="GLYCEROPHOSPHORYL DIESTER PHOSPHODIESTERASE"/>
    <property type="match status" value="1"/>
</dbReference>
<dbReference type="Gene3D" id="3.20.20.190">
    <property type="entry name" value="Phosphatidylinositol (PI) phosphodiesterase"/>
    <property type="match status" value="1"/>
</dbReference>
<dbReference type="PROSITE" id="PS51704">
    <property type="entry name" value="GP_PDE"/>
    <property type="match status" value="1"/>
</dbReference>
<dbReference type="CDD" id="cd08556">
    <property type="entry name" value="GDPD"/>
    <property type="match status" value="1"/>
</dbReference>
<accession>A0A4R5CQM7</accession>
<dbReference type="AlphaFoldDB" id="A0A4R5CQM7"/>
<dbReference type="GO" id="GO:0006629">
    <property type="term" value="P:lipid metabolic process"/>
    <property type="evidence" value="ECO:0007669"/>
    <property type="project" value="InterPro"/>
</dbReference>
<dbReference type="Proteomes" id="UP000294739">
    <property type="component" value="Unassembled WGS sequence"/>
</dbReference>
<sequence length="218" mass="23985">MAQARENTREAFELALRQGATGLESDAWLTADGQVALDHDGIVGRRPRRRPMAEIARTDLPGHVMTLDELYAVCGTGFELSLDVKDPAAVPRIVEIARAAGPDVPRRLWLCHPELELLASWRSLALDVRLVDSTRVSRMSDGVRQRAATLAARGIDAVNLHWLDWTELYVGLFHDAGVYAFGWDAHSRSALTRLVATGVDAVYGNHVERMLAAIAALR</sequence>
<proteinExistence type="predicted"/>
<gene>
    <name evidence="2" type="ORF">E1269_21770</name>
</gene>
<evidence type="ECO:0000313" key="2">
    <source>
        <dbReference type="EMBL" id="TDE02456.1"/>
    </source>
</evidence>
<evidence type="ECO:0000313" key="3">
    <source>
        <dbReference type="Proteomes" id="UP000294739"/>
    </source>
</evidence>
<keyword evidence="3" id="KW-1185">Reference proteome</keyword>
<feature type="domain" description="GP-PDE" evidence="1">
    <location>
        <begin position="1"/>
        <end position="214"/>
    </location>
</feature>
<evidence type="ECO:0000259" key="1">
    <source>
        <dbReference type="PROSITE" id="PS51704"/>
    </source>
</evidence>
<dbReference type="InterPro" id="IPR017946">
    <property type="entry name" value="PLC-like_Pdiesterase_TIM-brl"/>
</dbReference>
<dbReference type="SUPFAM" id="SSF51695">
    <property type="entry name" value="PLC-like phosphodiesterases"/>
    <property type="match status" value="1"/>
</dbReference>
<dbReference type="OrthoDB" id="5241788at2"/>
<organism evidence="2 3">
    <name type="scientific">Jiangella asiatica</name>
    <dbReference type="NCBI Taxonomy" id="2530372"/>
    <lineage>
        <taxon>Bacteria</taxon>
        <taxon>Bacillati</taxon>
        <taxon>Actinomycetota</taxon>
        <taxon>Actinomycetes</taxon>
        <taxon>Jiangellales</taxon>
        <taxon>Jiangellaceae</taxon>
        <taxon>Jiangella</taxon>
    </lineage>
</organism>
<dbReference type="GO" id="GO:0008081">
    <property type="term" value="F:phosphoric diester hydrolase activity"/>
    <property type="evidence" value="ECO:0007669"/>
    <property type="project" value="InterPro"/>
</dbReference>
<protein>
    <submittedName>
        <fullName evidence="2">Glycerophosphodiester phosphodiesterase</fullName>
    </submittedName>
</protein>
<dbReference type="EMBL" id="SMKZ01000036">
    <property type="protein sequence ID" value="TDE02456.1"/>
    <property type="molecule type" value="Genomic_DNA"/>
</dbReference>
<dbReference type="Pfam" id="PF03009">
    <property type="entry name" value="GDPD"/>
    <property type="match status" value="1"/>
</dbReference>
<name>A0A4R5CQM7_9ACTN</name>
<dbReference type="PANTHER" id="PTHR46211:SF14">
    <property type="entry name" value="GLYCEROPHOSPHODIESTER PHOSPHODIESTERASE"/>
    <property type="match status" value="1"/>
</dbReference>
<reference evidence="2 3" key="1">
    <citation type="submission" date="2019-03" db="EMBL/GenBank/DDBJ databases">
        <title>Draft genome sequences of novel Actinobacteria.</title>
        <authorList>
            <person name="Sahin N."/>
            <person name="Ay H."/>
            <person name="Saygin H."/>
        </authorList>
    </citation>
    <scope>NUCLEOTIDE SEQUENCE [LARGE SCALE GENOMIC DNA]</scope>
    <source>
        <strain evidence="2 3">5K138</strain>
    </source>
</reference>
<dbReference type="InParanoid" id="A0A4R5CQM7"/>